<dbReference type="PANTHER" id="PTHR21666:SF268">
    <property type="entry name" value="PEPTIDASE M23 DOMAIN-CONTAINING PROTEIN"/>
    <property type="match status" value="1"/>
</dbReference>
<gene>
    <name evidence="2" type="ORF">VB264_23700</name>
</gene>
<protein>
    <submittedName>
        <fullName evidence="2">M23 family metallopeptidase</fullName>
        <ecNumber evidence="2">3.4.-.-</ecNumber>
    </submittedName>
</protein>
<proteinExistence type="predicted"/>
<dbReference type="InterPro" id="IPR016047">
    <property type="entry name" value="M23ase_b-sheet_dom"/>
</dbReference>
<evidence type="ECO:0000313" key="2">
    <source>
        <dbReference type="EMBL" id="MEA5260825.1"/>
    </source>
</evidence>
<dbReference type="EMBL" id="JAYFUL010000070">
    <property type="protein sequence ID" value="MEA5260825.1"/>
    <property type="molecule type" value="Genomic_DNA"/>
</dbReference>
<dbReference type="EC" id="3.4.-.-" evidence="2"/>
<dbReference type="GO" id="GO:0016787">
    <property type="term" value="F:hydrolase activity"/>
    <property type="evidence" value="ECO:0007669"/>
    <property type="project" value="UniProtKB-KW"/>
</dbReference>
<dbReference type="Proteomes" id="UP001304671">
    <property type="component" value="Unassembled WGS sequence"/>
</dbReference>
<sequence length="177" mass="20409">MKIKFKKLLLVILTILVLGFLIPQSLKMPVKDATIKSYSQDSYWFFPWGKSVTHKGVDIFAKKGTPVYSSTYGIVIFKGQIEMGGNVVLVLGPKWRLHYYAHLDRITTKQFSFITMNSQLGTVGTTGNAVGKLAHLHYTIRTIIPYLWRFDRTHQGWKKMFYLNPIPYLNQNFSKTN</sequence>
<name>A0ABU5QVG0_9BACT</name>
<dbReference type="CDD" id="cd12797">
    <property type="entry name" value="M23_peptidase"/>
    <property type="match status" value="1"/>
</dbReference>
<evidence type="ECO:0000313" key="3">
    <source>
        <dbReference type="Proteomes" id="UP001304671"/>
    </source>
</evidence>
<comment type="caution">
    <text evidence="2">The sequence shown here is derived from an EMBL/GenBank/DDBJ whole genome shotgun (WGS) entry which is preliminary data.</text>
</comment>
<reference evidence="2 3" key="1">
    <citation type="submission" date="2023-12" db="EMBL/GenBank/DDBJ databases">
        <title>Novel species of the genus Arcicella isolated from rivers.</title>
        <authorList>
            <person name="Lu H."/>
        </authorList>
    </citation>
    <scope>NUCLEOTIDE SEQUENCE [LARGE SCALE GENOMIC DNA]</scope>
    <source>
        <strain evidence="2 3">LMG 21963</strain>
    </source>
</reference>
<accession>A0ABU5QVG0</accession>
<dbReference type="SUPFAM" id="SSF51261">
    <property type="entry name" value="Duplicated hybrid motif"/>
    <property type="match status" value="1"/>
</dbReference>
<feature type="domain" description="M23ase beta-sheet core" evidence="1">
    <location>
        <begin position="53"/>
        <end position="142"/>
    </location>
</feature>
<dbReference type="InterPro" id="IPR011055">
    <property type="entry name" value="Dup_hybrid_motif"/>
</dbReference>
<evidence type="ECO:0000259" key="1">
    <source>
        <dbReference type="Pfam" id="PF01551"/>
    </source>
</evidence>
<dbReference type="PANTHER" id="PTHR21666">
    <property type="entry name" value="PEPTIDASE-RELATED"/>
    <property type="match status" value="1"/>
</dbReference>
<dbReference type="Gene3D" id="2.70.70.10">
    <property type="entry name" value="Glucose Permease (Domain IIA)"/>
    <property type="match status" value="1"/>
</dbReference>
<dbReference type="RefSeq" id="WP_323253683.1">
    <property type="nucleotide sequence ID" value="NZ_JAYFUL010000070.1"/>
</dbReference>
<organism evidence="2 3">
    <name type="scientific">Arcicella aquatica</name>
    <dbReference type="NCBI Taxonomy" id="217141"/>
    <lineage>
        <taxon>Bacteria</taxon>
        <taxon>Pseudomonadati</taxon>
        <taxon>Bacteroidota</taxon>
        <taxon>Cytophagia</taxon>
        <taxon>Cytophagales</taxon>
        <taxon>Flectobacillaceae</taxon>
        <taxon>Arcicella</taxon>
    </lineage>
</organism>
<dbReference type="InterPro" id="IPR050570">
    <property type="entry name" value="Cell_wall_metabolism_enzyme"/>
</dbReference>
<keyword evidence="3" id="KW-1185">Reference proteome</keyword>
<keyword evidence="2" id="KW-0378">Hydrolase</keyword>
<dbReference type="Pfam" id="PF01551">
    <property type="entry name" value="Peptidase_M23"/>
    <property type="match status" value="1"/>
</dbReference>